<keyword evidence="2" id="KW-1185">Reference proteome</keyword>
<dbReference type="EMBL" id="CBXV010000007">
    <property type="protein sequence ID" value="CDM66097.1"/>
    <property type="molecule type" value="Genomic_DNA"/>
</dbReference>
<dbReference type="InterPro" id="IPR003718">
    <property type="entry name" value="OsmC/Ohr_fam"/>
</dbReference>
<dbReference type="AlphaFoldDB" id="A0A0B6WZI1"/>
<dbReference type="GO" id="GO:0006979">
    <property type="term" value="P:response to oxidative stress"/>
    <property type="evidence" value="ECO:0007669"/>
    <property type="project" value="InterPro"/>
</dbReference>
<protein>
    <submittedName>
        <fullName evidence="1">Peroxiredoxin, OsmC subfamily</fullName>
    </submittedName>
</protein>
<dbReference type="Gene3D" id="3.30.300.20">
    <property type="match status" value="1"/>
</dbReference>
<dbReference type="InterPro" id="IPR015946">
    <property type="entry name" value="KH_dom-like_a/b"/>
</dbReference>
<reference evidence="1 2" key="1">
    <citation type="submission" date="2013-12" db="EMBL/GenBank/DDBJ databases">
        <authorList>
            <person name="Stott M."/>
        </authorList>
    </citation>
    <scope>NUCLEOTIDE SEQUENCE [LARGE SCALE GENOMIC DNA]</scope>
    <source>
        <strain evidence="1 2">K22</strain>
    </source>
</reference>
<dbReference type="SUPFAM" id="SSF82784">
    <property type="entry name" value="OsmC-like"/>
    <property type="match status" value="1"/>
</dbReference>
<evidence type="ECO:0000313" key="1">
    <source>
        <dbReference type="EMBL" id="CDM66097.1"/>
    </source>
</evidence>
<dbReference type="PANTHER" id="PTHR42830:SF1">
    <property type="entry name" value="OSMOTICALLY INDUCIBLE FAMILY PROTEIN"/>
    <property type="match status" value="1"/>
</dbReference>
<dbReference type="InterPro" id="IPR019904">
    <property type="entry name" value="Peroxiredoxin_OsmC"/>
</dbReference>
<dbReference type="RefSeq" id="WP_041976973.1">
    <property type="nucleotide sequence ID" value="NZ_CBXV010000007.1"/>
</dbReference>
<evidence type="ECO:0000313" key="2">
    <source>
        <dbReference type="Proteomes" id="UP000031518"/>
    </source>
</evidence>
<dbReference type="InterPro" id="IPR052707">
    <property type="entry name" value="OsmC_Ohr_Peroxiredoxin"/>
</dbReference>
<sequence length="152" mass="16214">MSDIQRTAEATWTGNLRGGEGKISSTSGVLRDAGYNFATRFEQAPGTNPEELIAAAHAACYSMAFAATLERKGHQPQSITTRATCTVAPQPTGGFKITKIKLETRGKVPGLDQTTFEQVAREAEQICPVSNALRGGVEIELDAKLDEQAMSA</sequence>
<dbReference type="Proteomes" id="UP000031518">
    <property type="component" value="Unassembled WGS sequence"/>
</dbReference>
<dbReference type="NCBIfam" id="TIGR03562">
    <property type="entry name" value="osmo_induc_OsmC"/>
    <property type="match status" value="1"/>
</dbReference>
<name>A0A0B6WZI1_9BACT</name>
<dbReference type="OrthoDB" id="9797508at2"/>
<reference evidence="1 2" key="2">
    <citation type="submission" date="2015-01" db="EMBL/GenBank/DDBJ databases">
        <title>Complete genome sequence of Pyrinomonas methylaliphatogenes type strain K22T.</title>
        <authorList>
            <person name="Lee K.C.Y."/>
            <person name="Power J.F."/>
            <person name="Dunfield P.F."/>
            <person name="Morgan X.C."/>
            <person name="Huttenhower C."/>
            <person name="Stott M.B."/>
        </authorList>
    </citation>
    <scope>NUCLEOTIDE SEQUENCE [LARGE SCALE GENOMIC DNA]</scope>
    <source>
        <strain evidence="1 2">K22</strain>
    </source>
</reference>
<dbReference type="InterPro" id="IPR036102">
    <property type="entry name" value="OsmC/Ohrsf"/>
</dbReference>
<gene>
    <name evidence="1" type="ORF">PYK22_02108</name>
</gene>
<dbReference type="GO" id="GO:0004601">
    <property type="term" value="F:peroxidase activity"/>
    <property type="evidence" value="ECO:0007669"/>
    <property type="project" value="InterPro"/>
</dbReference>
<organism evidence="1 2">
    <name type="scientific">Pyrinomonas methylaliphatogenes</name>
    <dbReference type="NCBI Taxonomy" id="454194"/>
    <lineage>
        <taxon>Bacteria</taxon>
        <taxon>Pseudomonadati</taxon>
        <taxon>Acidobacteriota</taxon>
        <taxon>Blastocatellia</taxon>
        <taxon>Blastocatellales</taxon>
        <taxon>Pyrinomonadaceae</taxon>
        <taxon>Pyrinomonas</taxon>
    </lineage>
</organism>
<accession>A0A0B6WZI1</accession>
<proteinExistence type="predicted"/>
<dbReference type="PANTHER" id="PTHR42830">
    <property type="entry name" value="OSMOTICALLY INDUCIBLE FAMILY PROTEIN"/>
    <property type="match status" value="1"/>
</dbReference>
<dbReference type="STRING" id="454194.PYK22_02108"/>
<dbReference type="Pfam" id="PF02566">
    <property type="entry name" value="OsmC"/>
    <property type="match status" value="1"/>
</dbReference>